<keyword evidence="1" id="KW-0812">Transmembrane</keyword>
<proteinExistence type="predicted"/>
<dbReference type="RefSeq" id="WP_115361946.1">
    <property type="nucleotide sequence ID" value="NZ_QDKL01000002.1"/>
</dbReference>
<dbReference type="EMBL" id="QDKL01000002">
    <property type="protein sequence ID" value="RZF21994.1"/>
    <property type="molecule type" value="Genomic_DNA"/>
</dbReference>
<keyword evidence="1" id="KW-1133">Transmembrane helix</keyword>
<evidence type="ECO:0000313" key="2">
    <source>
        <dbReference type="EMBL" id="RZF21994.1"/>
    </source>
</evidence>
<evidence type="ECO:0000256" key="1">
    <source>
        <dbReference type="SAM" id="Phobius"/>
    </source>
</evidence>
<comment type="caution">
    <text evidence="2">The sequence shown here is derived from an EMBL/GenBank/DDBJ whole genome shotgun (WGS) entry which is preliminary data.</text>
</comment>
<keyword evidence="1" id="KW-0472">Membrane</keyword>
<accession>A0ABY0IHL4</accession>
<keyword evidence="3" id="KW-1185">Reference proteome</keyword>
<gene>
    <name evidence="2" type="ORF">DAY19_09930</name>
</gene>
<name>A0ABY0IHL4_9BACT</name>
<feature type="transmembrane region" description="Helical" evidence="1">
    <location>
        <begin position="244"/>
        <end position="264"/>
    </location>
</feature>
<evidence type="ECO:0008006" key="4">
    <source>
        <dbReference type="Google" id="ProtNLM"/>
    </source>
</evidence>
<protein>
    <recommendedName>
        <fullName evidence="4">ABC transmembrane type-1 domain-containing protein</fullName>
    </recommendedName>
</protein>
<evidence type="ECO:0000313" key="3">
    <source>
        <dbReference type="Proteomes" id="UP000443582"/>
    </source>
</evidence>
<sequence length="321" mass="37475">MYENFKKSMFNVVAQSLKDFKKDDQAKFRLKLGLIFAVLPFLSIIAGFILNWFLLKSAVIYITTFRKDLDYIIDDLILDYLQIGLVEVWPWVIFSFICLLIAGIILAQLMLRPFDEIADYCNEFLCAENKDATFDADFSSELRLLSNFSDWFFTTTETFRKSGVLTKIEVPNKYKKIHKPVFESMFFLNKSFYVAIVCILMGMIITIINFALFDAIIMVVNHILTDSKVFKDYLVNMAILQNDILYITIIVNIISYGIFLLYLYNKVATPAFGIFATMRSFISGRYASRVHLIGYKYVRNQTRVINRYLDYMEKEYSAKDD</sequence>
<feature type="transmembrane region" description="Helical" evidence="1">
    <location>
        <begin position="88"/>
        <end position="107"/>
    </location>
</feature>
<reference evidence="3" key="1">
    <citation type="journal article" date="2019" name="Int. J. Syst. Evol. Microbiol.">
        <title>Halobacteriovorax valvorus sp. nov., a novel prokaryotic predator isolated from coastal seawater of China.</title>
        <authorList>
            <person name="Chen M.-X."/>
        </authorList>
    </citation>
    <scope>NUCLEOTIDE SEQUENCE [LARGE SCALE GENOMIC DNA]</scope>
    <source>
        <strain evidence="3">BL9</strain>
    </source>
</reference>
<feature type="transmembrane region" description="Helical" evidence="1">
    <location>
        <begin position="192"/>
        <end position="224"/>
    </location>
</feature>
<feature type="transmembrane region" description="Helical" evidence="1">
    <location>
        <begin position="32"/>
        <end position="55"/>
    </location>
</feature>
<dbReference type="Proteomes" id="UP000443582">
    <property type="component" value="Unassembled WGS sequence"/>
</dbReference>
<organism evidence="2 3">
    <name type="scientific">Halobacteriovorax vibrionivorans</name>
    <dbReference type="NCBI Taxonomy" id="2152716"/>
    <lineage>
        <taxon>Bacteria</taxon>
        <taxon>Pseudomonadati</taxon>
        <taxon>Bdellovibrionota</taxon>
        <taxon>Bacteriovoracia</taxon>
        <taxon>Bacteriovoracales</taxon>
        <taxon>Halobacteriovoraceae</taxon>
        <taxon>Halobacteriovorax</taxon>
    </lineage>
</organism>